<keyword evidence="4" id="KW-1185">Reference proteome</keyword>
<evidence type="ECO:0000313" key="4">
    <source>
        <dbReference type="Proteomes" id="UP001589783"/>
    </source>
</evidence>
<name>A0ABV6HC92_9ACTN</name>
<organism evidence="3 4">
    <name type="scientific">Gordonia phosphorivorans</name>
    <dbReference type="NCBI Taxonomy" id="1056982"/>
    <lineage>
        <taxon>Bacteria</taxon>
        <taxon>Bacillati</taxon>
        <taxon>Actinomycetota</taxon>
        <taxon>Actinomycetes</taxon>
        <taxon>Mycobacteriales</taxon>
        <taxon>Gordoniaceae</taxon>
        <taxon>Gordonia</taxon>
    </lineage>
</organism>
<feature type="transmembrane region" description="Helical" evidence="2">
    <location>
        <begin position="104"/>
        <end position="128"/>
    </location>
</feature>
<sequence length="344" mass="36717">MNDDGLSSLIAAAALSQLATTQARETREVRAASAERERLEKERAAEAERARAAAARVEARRQRLSRANGGAIARLPLTVPYGIVYFFGFGASNVGNEFFVESTIIDALVAIVITAVVCVVICWVADFVVGRPRRWVTAIVVAVTFSIGWSMVAPDPTGATLPIIGATVGYLIAIAITQLVLSVSDQTTVEAPLNDTQRFWATWASVVACLGIPLAITQMVASVSPAAGLSVRNWVIDLYDDGWGWYQSLLGWFDGMSRLSDDASVAWTIPIMVAVFIVTAGGQPRENFPGRLSRIEALIVAASAVAMVIAIMLQWALAMTFAATLALIFGILGAMIAVFAFFAS</sequence>
<reference evidence="3 4" key="1">
    <citation type="submission" date="2024-09" db="EMBL/GenBank/DDBJ databases">
        <authorList>
            <person name="Sun Q."/>
            <person name="Mori K."/>
        </authorList>
    </citation>
    <scope>NUCLEOTIDE SEQUENCE [LARGE SCALE GENOMIC DNA]</scope>
    <source>
        <strain evidence="3 4">CCM 7957</strain>
    </source>
</reference>
<feature type="transmembrane region" description="Helical" evidence="2">
    <location>
        <begin position="159"/>
        <end position="181"/>
    </location>
</feature>
<feature type="transmembrane region" description="Helical" evidence="2">
    <location>
        <begin position="71"/>
        <end position="92"/>
    </location>
</feature>
<keyword evidence="2" id="KW-0472">Membrane</keyword>
<comment type="caution">
    <text evidence="3">The sequence shown here is derived from an EMBL/GenBank/DDBJ whole genome shotgun (WGS) entry which is preliminary data.</text>
</comment>
<feature type="transmembrane region" description="Helical" evidence="2">
    <location>
        <begin position="135"/>
        <end position="153"/>
    </location>
</feature>
<evidence type="ECO:0000256" key="2">
    <source>
        <dbReference type="SAM" id="Phobius"/>
    </source>
</evidence>
<dbReference type="EMBL" id="JBHLWV010000050">
    <property type="protein sequence ID" value="MFC0316505.1"/>
    <property type="molecule type" value="Genomic_DNA"/>
</dbReference>
<evidence type="ECO:0000256" key="1">
    <source>
        <dbReference type="SAM" id="Coils"/>
    </source>
</evidence>
<feature type="transmembrane region" description="Helical" evidence="2">
    <location>
        <begin position="295"/>
        <end position="315"/>
    </location>
</feature>
<evidence type="ECO:0000313" key="3">
    <source>
        <dbReference type="EMBL" id="MFC0316505.1"/>
    </source>
</evidence>
<keyword evidence="1" id="KW-0175">Coiled coil</keyword>
<feature type="transmembrane region" description="Helical" evidence="2">
    <location>
        <begin position="265"/>
        <end position="283"/>
    </location>
</feature>
<proteinExistence type="predicted"/>
<dbReference type="Proteomes" id="UP001589783">
    <property type="component" value="Unassembled WGS sequence"/>
</dbReference>
<protein>
    <submittedName>
        <fullName evidence="3">Uncharacterized protein</fullName>
    </submittedName>
</protein>
<feature type="transmembrane region" description="Helical" evidence="2">
    <location>
        <begin position="201"/>
        <end position="221"/>
    </location>
</feature>
<feature type="coiled-coil region" evidence="1">
    <location>
        <begin position="22"/>
        <end position="67"/>
    </location>
</feature>
<dbReference type="RefSeq" id="WP_382366260.1">
    <property type="nucleotide sequence ID" value="NZ_JBHLWV010000050.1"/>
</dbReference>
<keyword evidence="2" id="KW-0812">Transmembrane</keyword>
<accession>A0ABV6HC92</accession>
<keyword evidence="2" id="KW-1133">Transmembrane helix</keyword>
<gene>
    <name evidence="3" type="ORF">ACFFJD_16800</name>
</gene>
<feature type="transmembrane region" description="Helical" evidence="2">
    <location>
        <begin position="321"/>
        <end position="343"/>
    </location>
</feature>